<dbReference type="Proteomes" id="UP000672526">
    <property type="component" value="Unassembled WGS sequence"/>
</dbReference>
<accession>A0ABM8SJA4</accession>
<evidence type="ECO:0000313" key="2">
    <source>
        <dbReference type="EMBL" id="CAE6812874.1"/>
    </source>
</evidence>
<evidence type="ECO:0008006" key="4">
    <source>
        <dbReference type="Google" id="ProtNLM"/>
    </source>
</evidence>
<reference evidence="2 3" key="1">
    <citation type="submission" date="2021-02" db="EMBL/GenBank/DDBJ databases">
        <authorList>
            <person name="Vanwijnsberghe S."/>
        </authorList>
    </citation>
    <scope>NUCLEOTIDE SEQUENCE [LARGE SCALE GENOMIC DNA]</scope>
    <source>
        <strain evidence="2 3">LMG 31837</strain>
    </source>
</reference>
<protein>
    <recommendedName>
        <fullName evidence="4">Aa3 type cytochrome c oxidase subunit IV</fullName>
    </recommendedName>
</protein>
<evidence type="ECO:0000313" key="3">
    <source>
        <dbReference type="Proteomes" id="UP000672526"/>
    </source>
</evidence>
<organism evidence="2 3">
    <name type="scientific">Paraburkholderia haematera</name>
    <dbReference type="NCBI Taxonomy" id="2793077"/>
    <lineage>
        <taxon>Bacteria</taxon>
        <taxon>Pseudomonadati</taxon>
        <taxon>Pseudomonadota</taxon>
        <taxon>Betaproteobacteria</taxon>
        <taxon>Burkholderiales</taxon>
        <taxon>Burkholderiaceae</taxon>
        <taxon>Paraburkholderia</taxon>
    </lineage>
</organism>
<gene>
    <name evidence="2" type="ORF">R69888_05735</name>
</gene>
<keyword evidence="1" id="KW-1133">Transmembrane helix</keyword>
<feature type="transmembrane region" description="Helical" evidence="1">
    <location>
        <begin position="20"/>
        <end position="41"/>
    </location>
</feature>
<evidence type="ECO:0000256" key="1">
    <source>
        <dbReference type="SAM" id="Phobius"/>
    </source>
</evidence>
<keyword evidence="1" id="KW-0472">Membrane</keyword>
<name>A0ABM8SJA4_9BURK</name>
<keyword evidence="1" id="KW-0812">Transmembrane</keyword>
<keyword evidence="3" id="KW-1185">Reference proteome</keyword>
<comment type="caution">
    <text evidence="2">The sequence shown here is derived from an EMBL/GenBank/DDBJ whole genome shotgun (WGS) entry which is preliminary data.</text>
</comment>
<dbReference type="EMBL" id="CAJNBK010000024">
    <property type="protein sequence ID" value="CAE6812874.1"/>
    <property type="molecule type" value="Genomic_DNA"/>
</dbReference>
<sequence>MHKVFTFLESDENFARVLKWFNVVTGAVAICMLSVFLITYLNK</sequence>
<proteinExistence type="predicted"/>